<proteinExistence type="predicted"/>
<reference evidence="3" key="2">
    <citation type="submission" date="2024-04" db="EMBL/GenBank/DDBJ databases">
        <authorList>
            <person name="Chen Y."/>
            <person name="Shah S."/>
            <person name="Dougan E. K."/>
            <person name="Thang M."/>
            <person name="Chan C."/>
        </authorList>
    </citation>
    <scope>NUCLEOTIDE SEQUENCE [LARGE SCALE GENOMIC DNA]</scope>
</reference>
<evidence type="ECO:0000313" key="4">
    <source>
        <dbReference type="Proteomes" id="UP001152797"/>
    </source>
</evidence>
<evidence type="ECO:0000313" key="3">
    <source>
        <dbReference type="EMBL" id="CAL1173644.1"/>
    </source>
</evidence>
<name>A0A9P1GS59_9DINO</name>
<keyword evidence="4" id="KW-1185">Reference proteome</keyword>
<dbReference type="OrthoDB" id="444214at2759"/>
<organism evidence="2">
    <name type="scientific">Cladocopium goreaui</name>
    <dbReference type="NCBI Taxonomy" id="2562237"/>
    <lineage>
        <taxon>Eukaryota</taxon>
        <taxon>Sar</taxon>
        <taxon>Alveolata</taxon>
        <taxon>Dinophyceae</taxon>
        <taxon>Suessiales</taxon>
        <taxon>Symbiodiniaceae</taxon>
        <taxon>Cladocopium</taxon>
    </lineage>
</organism>
<dbReference type="GO" id="GO:0003676">
    <property type="term" value="F:nucleic acid binding"/>
    <property type="evidence" value="ECO:0007669"/>
    <property type="project" value="InterPro"/>
</dbReference>
<dbReference type="EMBL" id="CAMXCT020006800">
    <property type="protein sequence ID" value="CAL1173644.1"/>
    <property type="molecule type" value="Genomic_DNA"/>
</dbReference>
<feature type="region of interest" description="Disordered" evidence="1">
    <location>
        <begin position="1680"/>
        <end position="1703"/>
    </location>
</feature>
<protein>
    <submittedName>
        <fullName evidence="2">Uncharacterized protein</fullName>
    </submittedName>
</protein>
<accession>A0A9P1GS59</accession>
<gene>
    <name evidence="2" type="ORF">C1SCF055_LOCUS44703</name>
</gene>
<evidence type="ECO:0000313" key="2">
    <source>
        <dbReference type="EMBL" id="CAI4020269.1"/>
    </source>
</evidence>
<feature type="compositionally biased region" description="Basic and acidic residues" evidence="1">
    <location>
        <begin position="1498"/>
        <end position="1510"/>
    </location>
</feature>
<dbReference type="InterPro" id="IPR027417">
    <property type="entry name" value="P-loop_NTPase"/>
</dbReference>
<feature type="region of interest" description="Disordered" evidence="1">
    <location>
        <begin position="1497"/>
        <end position="1519"/>
    </location>
</feature>
<feature type="compositionally biased region" description="Basic and acidic residues" evidence="1">
    <location>
        <begin position="1694"/>
        <end position="1703"/>
    </location>
</feature>
<dbReference type="Gene3D" id="3.30.420.10">
    <property type="entry name" value="Ribonuclease H-like superfamily/Ribonuclease H"/>
    <property type="match status" value="1"/>
</dbReference>
<dbReference type="Gene3D" id="3.40.50.300">
    <property type="entry name" value="P-loop containing nucleotide triphosphate hydrolases"/>
    <property type="match status" value="2"/>
</dbReference>
<dbReference type="EMBL" id="CAMXCT030006800">
    <property type="protein sequence ID" value="CAL4807581.1"/>
    <property type="molecule type" value="Genomic_DNA"/>
</dbReference>
<dbReference type="Proteomes" id="UP001152797">
    <property type="component" value="Unassembled WGS sequence"/>
</dbReference>
<comment type="caution">
    <text evidence="2">The sequence shown here is derived from an EMBL/GenBank/DDBJ whole genome shotgun (WGS) entry which is preliminary data.</text>
</comment>
<reference evidence="2" key="1">
    <citation type="submission" date="2022-10" db="EMBL/GenBank/DDBJ databases">
        <authorList>
            <person name="Chen Y."/>
            <person name="Dougan E. K."/>
            <person name="Chan C."/>
            <person name="Rhodes N."/>
            <person name="Thang M."/>
        </authorList>
    </citation>
    <scope>NUCLEOTIDE SEQUENCE</scope>
</reference>
<sequence>MRLQEQKWPRGKREARGQYLTRLRRTALRLPKAFITKSIWDMHRRCKRLLAAKGGFIEEGAPVQCRGAGVAGASPGEFLQVPTSVWSWNAELLARSSTSVLFAAMPFELCVPDLAQDEHSLPEEVATSVKRVYLVTLPALQRQSGDSRSLVCPSTWKHQDVAAVLVDAFRRPAHTRNNAGWGRKATELECMVVFRERHAPRAGEAVGPFHWHIALKASSCFRFAPFKRSLAVNHGVASHWSSTHTGLWSAIRYGYIPSPDKPQEVLDPEPFFWHVSGEPMDLFALSQEPLTAAALARSREAKVKQARSSGKAEPRATAFAFKNRVKLSSLIDDVWSWETVDDFLALHARSRLDTLKAAAGTACVCHGQWMQMAMHSLMLNGIDPAAFCQDIYCLLANGRREDVPVSVLMGRFGGEGKSFWLSPLRSVYGVEHVQATPQPGNFPFLGLERKKVVLLDDWSFDAELLPLPTQLLWYEGKPFPLSRPQNSANYTGHILYQGSAPIFVTCKEKDLGPLQEKAHIAFLRGHPSEHTMLLRRLKVHSFHLRFTLVSVMPAAGWKKMTEEEVRLANAWYTEDGLPPSAIAERLGRDKSVLTRLLVKQVPQKKQGRPPSLSQAQVTYLKRLLDKMVRKADCKYTVTAAMLKKAAKLKVGERVIRDALHQQKVYFRKLREKPVLTPEDVKDRLAFARKYHGKTPGWWNKQLHAIIDGKSFKVYLNADGRKKAAQHATYGAYRAPGQGLAQGYVKPKKTLLTNPGARNELILAAVGNGKMMMWHKCARWNGAAAKAMYTGPLAKALKKAYPTKSKFIVLEDNDPSGFKSSKGVAGKIAAKIHTFEIPRRSPDLNVLDYAIWKEINRRMRLQEQKWPRGKREARGQYLTRLRRTALRLPKAFITKSIGDMHRRCKRLLAAKGGFIEVPLRHGFVEASWRMVGFWLLRPSWAMRKGPLRHGVAEARRCSVVVPVWPGLLQGSSYKFLQAYGLGMPIAQDEHSLPEEVATSVKRVYLVTLPALQRQSGDSRSLVCPSTWKHQDVAAVLVDAFRRPAHTRNNAGWGRKATELECMVVFRERHAPRAGEAVGPFHWHIALKASSCFRFAPFKRALAVNHGVASHWSSTHTGLWSAIRYGYIPSPDKPQEVLDPEPLFWHVSGEPMDLFALSQEPLTAAALARSREAKVKQARSSGKAEPRATELDLYPIIVRHGFRNGPDDCNAAEKLVSYLKAHGSPALQAFALRGEGRPSGRVGGGCWGSGAVVQTGPGREAAAGTACVCHGQWMQTAMHSLMLNGIDPAAFCQDIYCLLANGRREDVPVSVLMGRFGGEGKSFWLSPLRSVYGVEHVQATPQPGNFPFLGLERKKVVLLDDWSFDAELLPLPTQLLWYEGKPFPLSRPQNSANYTGHILYQGSAPIFVTCKEKDLGPLQEKAHIAFLRGHPSEHTMLLRRLKVHSFHRVAMAQLSAEQIQGLIEAAALAADAASQAANKMKKISADLRLWRSIKFNGGKVSKDATSCERPDNRQVSGSDGDQQDVNVLRAVILTERLQNVGRRWEQIGPELWAMLSYGGRFVDTTLIPADQLMWRRTTLLKVNGSWELVELSEQISTMEDRCKWFDTDVQAEASLTLGHTNVMSPEALGFRLEALHAVPSEPARGSGDFGLADAAEAAAPADARAELPPEERVVPLETFVDGDGTQAQAGQARAPRRAEGELSERPTKTAKLTQVSHVRCVIDGTEYTHEDAHNPTYFQDAELDGLEEYDKALHGLDVDEPGDQNQSMTFDTAAAIEQLKYPYTEDEPDLSPEEL</sequence>
<evidence type="ECO:0000256" key="1">
    <source>
        <dbReference type="SAM" id="MobiDB-lite"/>
    </source>
</evidence>
<dbReference type="EMBL" id="CAMXCT010006800">
    <property type="protein sequence ID" value="CAI4020269.1"/>
    <property type="molecule type" value="Genomic_DNA"/>
</dbReference>
<dbReference type="InterPro" id="IPR036397">
    <property type="entry name" value="RNaseH_sf"/>
</dbReference>